<gene>
    <name evidence="3" type="ORF">CRM22_010082</name>
</gene>
<comment type="caution">
    <text evidence="3">The sequence shown here is derived from an EMBL/GenBank/DDBJ whole genome shotgun (WGS) entry which is preliminary data.</text>
</comment>
<keyword evidence="1" id="KW-0175">Coiled coil</keyword>
<dbReference type="PANTHER" id="PTHR10676">
    <property type="entry name" value="DYNEIN HEAVY CHAIN FAMILY PROTEIN"/>
    <property type="match status" value="1"/>
</dbReference>
<dbReference type="InterPro" id="IPR026983">
    <property type="entry name" value="DHC"/>
</dbReference>
<dbReference type="SMART" id="SM00382">
    <property type="entry name" value="AAA"/>
    <property type="match status" value="3"/>
</dbReference>
<dbReference type="PANTHER" id="PTHR10676:SF359">
    <property type="entry name" value="DYNEIN HEAVY CHAIN DOMAIN-CONTAINING PROTEIN 1"/>
    <property type="match status" value="1"/>
</dbReference>
<feature type="domain" description="AAA+ ATPase" evidence="2">
    <location>
        <begin position="1710"/>
        <end position="2280"/>
    </location>
</feature>
<feature type="coiled-coil region" evidence="1">
    <location>
        <begin position="2687"/>
        <end position="2766"/>
    </location>
</feature>
<evidence type="ECO:0000313" key="3">
    <source>
        <dbReference type="EMBL" id="TGZ56833.1"/>
    </source>
</evidence>
<dbReference type="InterPro" id="IPR027417">
    <property type="entry name" value="P-loop_NTPase"/>
</dbReference>
<dbReference type="Gene3D" id="1.20.920.20">
    <property type="match status" value="1"/>
</dbReference>
<dbReference type="SUPFAM" id="SSF52540">
    <property type="entry name" value="P-loop containing nucleoside triphosphate hydrolases"/>
    <property type="match status" value="2"/>
</dbReference>
<dbReference type="Gene3D" id="1.20.58.1120">
    <property type="match status" value="1"/>
</dbReference>
<feature type="domain" description="AAA+ ATPase" evidence="2">
    <location>
        <begin position="973"/>
        <end position="1153"/>
    </location>
</feature>
<protein>
    <recommendedName>
        <fullName evidence="2">AAA+ ATPase domain-containing protein</fullName>
    </recommendedName>
</protein>
<reference evidence="3 4" key="1">
    <citation type="journal article" date="2019" name="BMC Genomics">
        <title>New insights from Opisthorchis felineus genome: update on genomics of the epidemiologically important liver flukes.</title>
        <authorList>
            <person name="Ershov N.I."/>
            <person name="Mordvinov V.A."/>
            <person name="Prokhortchouk E.B."/>
            <person name="Pakharukova M.Y."/>
            <person name="Gunbin K.V."/>
            <person name="Ustyantsev K."/>
            <person name="Genaev M.A."/>
            <person name="Blinov A.G."/>
            <person name="Mazur A."/>
            <person name="Boulygina E."/>
            <person name="Tsygankova S."/>
            <person name="Khrameeva E."/>
            <person name="Chekanov N."/>
            <person name="Fan G."/>
            <person name="Xiao A."/>
            <person name="Zhang H."/>
            <person name="Xu X."/>
            <person name="Yang H."/>
            <person name="Solovyev V."/>
            <person name="Lee S.M."/>
            <person name="Liu X."/>
            <person name="Afonnikov D.A."/>
            <person name="Skryabin K.G."/>
        </authorList>
    </citation>
    <scope>NUCLEOTIDE SEQUENCE [LARGE SCALE GENOMIC DNA]</scope>
    <source>
        <strain evidence="3">AK-0245</strain>
        <tissue evidence="3">Whole organism</tissue>
    </source>
</reference>
<accession>A0A4S2L2C1</accession>
<dbReference type="InterPro" id="IPR003593">
    <property type="entry name" value="AAA+_ATPase"/>
</dbReference>
<dbReference type="EMBL" id="SJOL01009574">
    <property type="protein sequence ID" value="TGZ56833.1"/>
    <property type="molecule type" value="Genomic_DNA"/>
</dbReference>
<evidence type="ECO:0000313" key="4">
    <source>
        <dbReference type="Proteomes" id="UP000308267"/>
    </source>
</evidence>
<dbReference type="GO" id="GO:0097729">
    <property type="term" value="C:9+2 motile cilium"/>
    <property type="evidence" value="ECO:0007669"/>
    <property type="project" value="TreeGrafter"/>
</dbReference>
<evidence type="ECO:0000259" key="2">
    <source>
        <dbReference type="SMART" id="SM00382"/>
    </source>
</evidence>
<dbReference type="STRING" id="147828.A0A4S2L2C1"/>
<dbReference type="GO" id="GO:0008569">
    <property type="term" value="F:minus-end-directed microtubule motor activity"/>
    <property type="evidence" value="ECO:0007669"/>
    <property type="project" value="TreeGrafter"/>
</dbReference>
<dbReference type="GO" id="GO:0045505">
    <property type="term" value="F:dynein intermediate chain binding"/>
    <property type="evidence" value="ECO:0007669"/>
    <property type="project" value="InterPro"/>
</dbReference>
<evidence type="ECO:0000256" key="1">
    <source>
        <dbReference type="SAM" id="Coils"/>
    </source>
</evidence>
<name>A0A4S2L2C1_OPIFE</name>
<feature type="domain" description="AAA+ ATPase" evidence="2">
    <location>
        <begin position="1346"/>
        <end position="1502"/>
    </location>
</feature>
<sequence>MACLQDLINKAIDWLGRLVESEPILPLNTTEKALQVLLIGVLCGPMYRNWSALLTDELQRLLEKIIVSLMSTRSHLGQELQTHTEAICYTPTGLEEFVRLSQSVHKARTDEESLMKSVEQTRIQFEILRLLQRRLNARLPQLCENWPTEEVERDLLREWREFKSAEQIATKKLEECKDNCLSRSMCQLKEDFINAKKLMVQFAERKFLSVDEDAEKIQSELEEIFDGLESLQMHVRRLLELQTEADVYDRLLNTQLMDNDLPRTRRSRVRIANDKVHEQLEELAACKQKVQTRREAWSILSAAAVLESKLMKSSLLEFEQTKLQDLEHQVQNWLQICGEKGTVDEMLCKTADRLQSLGHLLQALKPVADVNLLKSNPQYWSDVRTVLGLECSCEWTECSVERVVQCGLLVNNTDLLRYWHRAIYWEKSRVKFENLHEEWRSLMINLVRYGREMKRTLAVSSVYSELVEEAPGEKVTDVWEQEFLNPWIVINAHDVLKLAQTLSNQLHIVLQNAPEPTNYQFRTQRPDWMVTASYVLSQCNQLQRMLTQFGFIQDDIICLRLTLNSHACLQDAEVVFSTLRTFYEWIHSCLPAPTSLLEANPSVVSISTTAWIEAMGRQWTQLEQLTAALRSHQHLFDRMTDNARNIYPPLSLLPDMVVRQMIGSWQLLNQKFRSISVFTVGQNTGEKWNMSEHVCDRCVGCDPISSKDGQCEECLREYFLRARLQQWTCSLFPFVKELVMGERQVGARWTVSGFVTQSGENLEFSQPLTSVMCSAPHWFAVFHSSYLRTLMHLISKCLEDAKQTVTGQGFNSVADVPLICLQLAQRLNAWQEMESCLLGHHKTPRLLEGLHGRMLSQLDVLARFLRTADSQSILESHKYKALCSTILEMICAVKCLIDDQSVDRNSFGWLQLFKHRLTVHQDSSTSSVVVCHMRTNHIFNWDFNNQLDANEEFLVPPAPNSRELIVLGSAVATMSPGLLCGPRGSGRRTLVRQLAHLLGCRLIEYSTDKLTTHRNDWSIEIEQERLQSSLMAALLACFRSGSFLLIPDMHLLSPTTLPFLLGELEKLKSCPLATYDGSINLKDVHHKRHSDFSMTSDRFNPLKCSWKTITVSDHSVTIRLGFGLMFTGDQYKISDIPDSLRKRLRIVQMNVPEWTFSVECICANYLPGYRGTRVKSRLKHLLEIAHVPWYPKSSTPTINSILSWPLVCAVMTYAYRRWNRTFRKLVEDRPQKSLQSSLVHREEEDQLAEQAIVYGFIQAWSGPFASCVRPSSIVRRTTLEEERNLSMRAHLLRGFEKFHATGTDRPISNASAKFVYRILQQLSVKGLCVIERQVEKVLELGNLILEKRPILILGSVGSGKSTTLALLAGSINSSTNYFSNVPVRTADTESHSADEDALEKYLDTTMSRSFREWWKRQRFTDPVNCPFQSAGPVKVHQIDAGIHSSTLNLDEPILHDCKEWIFLDLGDSFIPNVNQQILSIVTSLKDPNRRFLLEKTHVDDISPGLLHRLSIFFMDSAIVSWRDRWKTWCQAAIRRFTLPKEEWPALANKMETCLAEGIPGTFQLVTDCYSVDEQQSTIGVHQKQAFEQQCTSNVLSLLDSLLERFFPCDVWDWRKIGHCPPRRYQSVHRRINRYWPSWRRPEDRVEFHSQLIKDFFVFAFIWGVGGRFAGDPRLRRKLQILVCPSTESAQAEAADVLYPQLLVGHLYAESGQPVLIYGPQASGKTQLARAICHRAYTARKKMNPSRLDARRILACTFVRGDEYAKGSGGRQMTKMRGPWMIEDLHVISSGSNSIGWAQQPFYEGIRKRMRFSLTSYPYEQVWFSNQLGNAPPQCASQFLPIMTANDDFNCDERLSLVDLTLTSLGYRFAVVSLMDPTLTLVGNPSAFCEQSIYGFGSLSILSQTIYSYGVSRTAGLLVQRLCWTIWSIHCALMRRPHSANQLNLTWELAVRLASVMGKHLHRLFPCEPAPKLLSDKWKNRIANYSRWGLLLVSETVPSKQSVSAAAVMAVLEALCYEALRLIPMVPRGHEDYQWLETTLRAPIDRYILSSTPNGMLVPIAYLLLGPRGNLFIEVLSEEKPFQNSTRSPRRVPRRRARKRHVTSPDSRKLQIILDDVDTIVSAKTYLVQPRRDCSSWARKRRLNPNLALLSSQPTCISEMTTSMLQMRSECPVLIQHMLIDHSLRKSEKAGEVENPYTRRDCQQLRLEGASAIPTHDATSATLEDWPEADRMMGWLLHALKEPGGRIMFVYKEPDRSGILTSKLHDLIHHVTRRLQMNNPHFVTLGLHERDIDLLGWYDDPVVLDCTTLSGQADVQWKMLTQELVTQFKLADMAMQRRNDSRIAKVFLVLPNKENVISSLCQAVSWHRVIYLTTLDQSPTEPNAVYLNEDKTLNGFLSKQACEPRGLGDQVKQLFVQVHKKMCQENANLQNLSGQQRITLLRSAVDIWKELQNGESTHSVHLSSDQLQQAQRGYQTIKKQVAVETETLEIVKDEQILRQKHWIPQAERNLNEAKEAMDYCQLAVKKGLQLMGKMKRPLETALETARREYERAAERYQAALQRLYTLSVEMLDELRSYPAPPESVKSCIYAICMLFGEEENWSSAKKMMVPTQFISRILGFHRTQLSPYHHAELRRRLALPELSITNMHKVSLAAEEICRWLHALCSCGDALDGVRAEIERLSGQEFEMAQLEADLTQKKLELDAARLGFEAAEHHLQRLLQAAEAHEKYIQETEHKILLTNSILGDLKSVEAEVEEQGELLEQKKTLLPFYNAMAALEAVYLPTVASSERTAVREGFQELGNEARKDCHTSSVQTASTQMESSQAESFAQPSSQCTPLEYIGWLTEDLFPNELLLISCDIDNCPPVLQSTLSLDTMLNCHLPKLPTSVHPITPLVFDPDHLVIELLSSLQLSRYKLTQAYNEAAGTKSSSDSAYEPPCVLRLVDTDFHGRLVNAFDRGLITFVCLDDMSQPTEAEKKQLLQLIAPARLDPVSTRRVRMVLFTSCPQTEANVILYTNWFSEMNPVPMDFALTPWEFAGAVTSAILGVGTNQAKQLEEFKRIRLEEADLAKRIYLSKIHLYRIMSELGNITWSQRENDDGPKKVSLEEIDSCELVGFHVEVTRRTSELKSADLRLDFVRKQRKRIERRYGLQAPYQLDIAGGAGGYIPELRQKVTAIAGLVEAEWATIFRWPCRRICSLVALHCSHSLREALQKETTLCLKLSDQISEIQHLAHTTLFYLIQYFGAMPLRGNQHDRLLFLMKLSLWFARLSRKDGPSTPLEIDWVVRILQAFGEESRRGFLQKTPFEDISLLKELEDTFEDLRGLSESWRTNTDAWRELLEGEVTLLCPLPGVPAETAVCVTHRFLVWITIKPERFQEAVHALIKHEMSSLLKGLVATTPGTFQSMSDRGTELSKQFYSKQKRLNTKFFVILSLVCKAPQGTGCYQDVFRSAQNGLRSKDDKEWNTVHLNVANYAEVDRWTSGIGRNLCNVRTCIFLDNAHIIASPNDFSSTRLWNLFSTILGSINSTRVPTACATSDFQSGFIQNTVHLFLDFSGCANVSDLAKCISRLPEVVRSQWIPVYEDFEEIPMVGEGEEVIDKEDQKLVPGGLKDLLVEVTGYMEQKQSCDLFRRLQHKHARGLRPECQSTNIRDRWKDIEKKLRSLEVMCNTLFPVATMGESPVSGQYHGLFYPQLKCIQSEILHEIRESEDSGENSKFSNWYHFTEQFLSDFASDMQKVHSDLPMIPHISATVVRDLWSVSNWVLSRAPGVVEERRILAKILQKKEILASTVNGIVLESVYLIELFTNPHVKGMEKGARLTPNADRLRAYKIPGLWLTAGKVEEQMFTISTIWVNRWPPMRENFCGTVQLCTGEQYVHLDSNRPQYFISYCLPDYATENPVLLNLDF</sequence>
<keyword evidence="4" id="KW-1185">Reference proteome</keyword>
<dbReference type="GO" id="GO:0060294">
    <property type="term" value="P:cilium movement involved in cell motility"/>
    <property type="evidence" value="ECO:0007669"/>
    <property type="project" value="TreeGrafter"/>
</dbReference>
<dbReference type="OrthoDB" id="6286799at2759"/>
<dbReference type="Proteomes" id="UP000308267">
    <property type="component" value="Unassembled WGS sequence"/>
</dbReference>
<dbReference type="GO" id="GO:0030286">
    <property type="term" value="C:dynein complex"/>
    <property type="evidence" value="ECO:0007669"/>
    <property type="project" value="InterPro"/>
</dbReference>
<dbReference type="GO" id="GO:0051959">
    <property type="term" value="F:dynein light intermediate chain binding"/>
    <property type="evidence" value="ECO:0007669"/>
    <property type="project" value="InterPro"/>
</dbReference>
<dbReference type="Gene3D" id="3.40.50.300">
    <property type="entry name" value="P-loop containing nucleotide triphosphate hydrolases"/>
    <property type="match status" value="2"/>
</dbReference>
<feature type="coiled-coil region" evidence="1">
    <location>
        <begin position="2534"/>
        <end position="2565"/>
    </location>
</feature>
<organism evidence="3 4">
    <name type="scientific">Opisthorchis felineus</name>
    <dbReference type="NCBI Taxonomy" id="147828"/>
    <lineage>
        <taxon>Eukaryota</taxon>
        <taxon>Metazoa</taxon>
        <taxon>Spiralia</taxon>
        <taxon>Lophotrochozoa</taxon>
        <taxon>Platyhelminthes</taxon>
        <taxon>Trematoda</taxon>
        <taxon>Digenea</taxon>
        <taxon>Opisthorchiida</taxon>
        <taxon>Opisthorchiata</taxon>
        <taxon>Opisthorchiidae</taxon>
        <taxon>Opisthorchis</taxon>
    </lineage>
</organism>
<proteinExistence type="predicted"/>